<dbReference type="InterPro" id="IPR020625">
    <property type="entry name" value="Schiff_base-form_aldolases_AS"/>
</dbReference>
<dbReference type="Pfam" id="PF00701">
    <property type="entry name" value="DHDPS"/>
    <property type="match status" value="1"/>
</dbReference>
<keyword evidence="7" id="KW-0220">Diaminopimelate biosynthesis</keyword>
<dbReference type="SUPFAM" id="SSF51569">
    <property type="entry name" value="Aldolase"/>
    <property type="match status" value="1"/>
</dbReference>
<comment type="catalytic activity">
    <reaction evidence="11">
        <text>L-aspartate 4-semialdehyde + pyruvate = (2S,4S)-4-hydroxy-2,3,4,5-tetrahydrodipicolinate + H2O + H(+)</text>
        <dbReference type="Rhea" id="RHEA:34171"/>
        <dbReference type="ChEBI" id="CHEBI:15361"/>
        <dbReference type="ChEBI" id="CHEBI:15377"/>
        <dbReference type="ChEBI" id="CHEBI:15378"/>
        <dbReference type="ChEBI" id="CHEBI:67139"/>
        <dbReference type="ChEBI" id="CHEBI:537519"/>
        <dbReference type="EC" id="4.3.3.7"/>
    </reaction>
</comment>
<dbReference type="HAMAP" id="MF_00418">
    <property type="entry name" value="DapA"/>
    <property type="match status" value="1"/>
</dbReference>
<dbReference type="AlphaFoldDB" id="A0A8K1CH39"/>
<evidence type="ECO:0000256" key="10">
    <source>
        <dbReference type="ARBA" id="ARBA00023270"/>
    </source>
</evidence>
<reference evidence="15" key="1">
    <citation type="submission" date="2019-03" db="EMBL/GenBank/DDBJ databases">
        <title>Long read genome sequence of the mycoparasitic Pythium oligandrum ATCC 38472 isolated from sugarbeet rhizosphere.</title>
        <authorList>
            <person name="Gaulin E."/>
        </authorList>
    </citation>
    <scope>NUCLEOTIDE SEQUENCE</scope>
    <source>
        <strain evidence="15">ATCC 38472_TT</strain>
    </source>
</reference>
<keyword evidence="8" id="KW-0457">Lysine biosynthesis</keyword>
<evidence type="ECO:0000256" key="8">
    <source>
        <dbReference type="ARBA" id="ARBA00023154"/>
    </source>
</evidence>
<evidence type="ECO:0000256" key="12">
    <source>
        <dbReference type="PIRNR" id="PIRNR001365"/>
    </source>
</evidence>
<dbReference type="InterPro" id="IPR005263">
    <property type="entry name" value="DapA"/>
</dbReference>
<dbReference type="PROSITE" id="PS00666">
    <property type="entry name" value="DHDPS_2"/>
    <property type="match status" value="1"/>
</dbReference>
<dbReference type="InterPro" id="IPR002220">
    <property type="entry name" value="DapA-like"/>
</dbReference>
<dbReference type="PROSITE" id="PS00665">
    <property type="entry name" value="DHDPS_1"/>
    <property type="match status" value="1"/>
</dbReference>
<evidence type="ECO:0000256" key="4">
    <source>
        <dbReference type="ARBA" id="ARBA00012086"/>
    </source>
</evidence>
<dbReference type="EMBL" id="SPLM01000072">
    <property type="protein sequence ID" value="TMW63262.1"/>
    <property type="molecule type" value="Genomic_DNA"/>
</dbReference>
<dbReference type="GO" id="GO:0008840">
    <property type="term" value="F:4-hydroxy-tetrahydrodipicolinate synthase activity"/>
    <property type="evidence" value="ECO:0007669"/>
    <property type="project" value="UniProtKB-EC"/>
</dbReference>
<comment type="similarity">
    <text evidence="3 12">Belongs to the DapA family.</text>
</comment>
<comment type="caution">
    <text evidence="15">The sequence shown here is derived from an EMBL/GenBank/DDBJ whole genome shotgun (WGS) entry which is preliminary data.</text>
</comment>
<keyword evidence="10" id="KW-0704">Schiff base</keyword>
<evidence type="ECO:0000256" key="11">
    <source>
        <dbReference type="ARBA" id="ARBA00047836"/>
    </source>
</evidence>
<keyword evidence="6" id="KW-0028">Amino-acid biosynthesis</keyword>
<accession>A0A8K1CH39</accession>
<evidence type="ECO:0000256" key="9">
    <source>
        <dbReference type="ARBA" id="ARBA00023239"/>
    </source>
</evidence>
<comment type="function">
    <text evidence="1">Catalyzes the condensation of (S)-aspartate-beta-semialdehyde [(S)-ASA] and pyruvate to 4-hydroxy-tetrahydrodipicolinate (HTPA).</text>
</comment>
<dbReference type="PIRSF" id="PIRSF001365">
    <property type="entry name" value="DHDPS"/>
    <property type="match status" value="1"/>
</dbReference>
<proteinExistence type="inferred from homology"/>
<feature type="binding site" evidence="14">
    <location>
        <position position="250"/>
    </location>
    <ligand>
        <name>pyruvate</name>
        <dbReference type="ChEBI" id="CHEBI:15361"/>
    </ligand>
</feature>
<name>A0A8K1CH39_PYTOL</name>
<dbReference type="GO" id="GO:0019877">
    <property type="term" value="P:diaminopimelate biosynthetic process"/>
    <property type="evidence" value="ECO:0007669"/>
    <property type="project" value="UniProtKB-KW"/>
</dbReference>
<feature type="binding site" evidence="14">
    <location>
        <position position="95"/>
    </location>
    <ligand>
        <name>pyruvate</name>
        <dbReference type="ChEBI" id="CHEBI:15361"/>
    </ligand>
</feature>
<keyword evidence="5" id="KW-0963">Cytoplasm</keyword>
<dbReference type="Proteomes" id="UP000794436">
    <property type="component" value="Unassembled WGS sequence"/>
</dbReference>
<dbReference type="NCBIfam" id="TIGR00674">
    <property type="entry name" value="dapA"/>
    <property type="match status" value="1"/>
</dbReference>
<sequence length="338" mass="36290">MMRCPWDRFCPCWIAARGNQPTTRSLVRSIQHFPTSLFTPTHTHPRLTMKLQGAFTALVTPFTPDGSAVDYEKLREIVEWQIQEGIDGLVPMGTTGESPTVSHEEHDKVIAEVVKYVNGRVPVIAGTGSNSTSEALRLTQAAKDAGADACLVVCPYYNKPTQKGLYEHFKAVASVGLPVVLYNIPGRTGINLTPQTIAELSKVPNIVAIKEATGSLDQASEIAALCDITILSGDDNLTLPMMAIGATGVISVLSNASPAKVLGVTRPALKGDFATAKKAHLENIFLVKTLFAEANPQPVKKAMELLGKCSATVRAPLVACEPATVEKLTEQLKLHKLL</sequence>
<dbReference type="SMART" id="SM01130">
    <property type="entry name" value="DHDPS"/>
    <property type="match status" value="1"/>
</dbReference>
<evidence type="ECO:0000313" key="15">
    <source>
        <dbReference type="EMBL" id="TMW63262.1"/>
    </source>
</evidence>
<organism evidence="15 16">
    <name type="scientific">Pythium oligandrum</name>
    <name type="common">Mycoparasitic fungus</name>
    <dbReference type="NCBI Taxonomy" id="41045"/>
    <lineage>
        <taxon>Eukaryota</taxon>
        <taxon>Sar</taxon>
        <taxon>Stramenopiles</taxon>
        <taxon>Oomycota</taxon>
        <taxon>Peronosporomycetes</taxon>
        <taxon>Pythiales</taxon>
        <taxon>Pythiaceae</taxon>
        <taxon>Pythium</taxon>
    </lineage>
</organism>
<evidence type="ECO:0000256" key="3">
    <source>
        <dbReference type="ARBA" id="ARBA00007592"/>
    </source>
</evidence>
<evidence type="ECO:0000256" key="14">
    <source>
        <dbReference type="PIRSR" id="PIRSR001365-2"/>
    </source>
</evidence>
<evidence type="ECO:0000256" key="7">
    <source>
        <dbReference type="ARBA" id="ARBA00022915"/>
    </source>
</evidence>
<keyword evidence="9 12" id="KW-0456">Lyase</keyword>
<feature type="active site" description="Schiff-base intermediate with substrate" evidence="13">
    <location>
        <position position="210"/>
    </location>
</feature>
<feature type="active site" description="Proton donor/acceptor" evidence="13">
    <location>
        <position position="182"/>
    </location>
</feature>
<dbReference type="CDD" id="cd00950">
    <property type="entry name" value="DHDPS"/>
    <property type="match status" value="1"/>
</dbReference>
<dbReference type="EC" id="4.3.3.7" evidence="4"/>
<dbReference type="GO" id="GO:0009089">
    <property type="term" value="P:lysine biosynthetic process via diaminopimelate"/>
    <property type="evidence" value="ECO:0007669"/>
    <property type="project" value="UniProtKB-UniPathway"/>
</dbReference>
<dbReference type="InterPro" id="IPR013785">
    <property type="entry name" value="Aldolase_TIM"/>
</dbReference>
<evidence type="ECO:0000313" key="16">
    <source>
        <dbReference type="Proteomes" id="UP000794436"/>
    </source>
</evidence>
<evidence type="ECO:0000256" key="13">
    <source>
        <dbReference type="PIRSR" id="PIRSR001365-1"/>
    </source>
</evidence>
<dbReference type="PANTHER" id="PTHR12128">
    <property type="entry name" value="DIHYDRODIPICOLINATE SYNTHASE"/>
    <property type="match status" value="1"/>
</dbReference>
<dbReference type="Gene3D" id="3.20.20.70">
    <property type="entry name" value="Aldolase class I"/>
    <property type="match status" value="1"/>
</dbReference>
<dbReference type="InterPro" id="IPR020624">
    <property type="entry name" value="Schiff_base-form_aldolases_CS"/>
</dbReference>
<evidence type="ECO:0000256" key="2">
    <source>
        <dbReference type="ARBA" id="ARBA00005120"/>
    </source>
</evidence>
<evidence type="ECO:0000256" key="6">
    <source>
        <dbReference type="ARBA" id="ARBA00022605"/>
    </source>
</evidence>
<evidence type="ECO:0000256" key="5">
    <source>
        <dbReference type="ARBA" id="ARBA00022490"/>
    </source>
</evidence>
<comment type="pathway">
    <text evidence="2">Amino-acid biosynthesis; L-lysine biosynthesis via DAP pathway; (S)-tetrahydrodipicolinate from L-aspartate: step 3/4.</text>
</comment>
<dbReference type="PRINTS" id="PR00146">
    <property type="entry name" value="DHPICSNTHASE"/>
</dbReference>
<dbReference type="UniPathway" id="UPA00034">
    <property type="reaction ID" value="UER00017"/>
</dbReference>
<gene>
    <name evidence="15" type="ORF">Poli38472_002203</name>
</gene>
<dbReference type="OrthoDB" id="191315at2759"/>
<keyword evidence="16" id="KW-1185">Reference proteome</keyword>
<protein>
    <recommendedName>
        <fullName evidence="4">4-hydroxy-tetrahydrodipicolinate synthase</fullName>
        <ecNumber evidence="4">4.3.3.7</ecNumber>
    </recommendedName>
</protein>
<dbReference type="PANTHER" id="PTHR12128:SF66">
    <property type="entry name" value="4-HYDROXY-2-OXOGLUTARATE ALDOLASE, MITOCHONDRIAL"/>
    <property type="match status" value="1"/>
</dbReference>
<evidence type="ECO:0000256" key="1">
    <source>
        <dbReference type="ARBA" id="ARBA00003294"/>
    </source>
</evidence>